<dbReference type="Gene3D" id="3.40.50.1820">
    <property type="entry name" value="alpha/beta hydrolase"/>
    <property type="match status" value="1"/>
</dbReference>
<dbReference type="AlphaFoldDB" id="A0A975H3Z2"/>
<dbReference type="InterPro" id="IPR029058">
    <property type="entry name" value="AB_hydrolase_fold"/>
</dbReference>
<protein>
    <recommendedName>
        <fullName evidence="3">Alpha/beta hydrolase</fullName>
    </recommendedName>
</protein>
<dbReference type="SUPFAM" id="SSF53474">
    <property type="entry name" value="alpha/beta-Hydrolases"/>
    <property type="match status" value="1"/>
</dbReference>
<accession>A0A975H3Z2</accession>
<dbReference type="Proteomes" id="UP000663903">
    <property type="component" value="Chromosome"/>
</dbReference>
<name>A0A975H3Z2_9BURK</name>
<reference evidence="1" key="1">
    <citation type="submission" date="2021-03" db="EMBL/GenBank/DDBJ databases">
        <title>Ottowia sp. 27C isolated from the cloaca of a Giant Asian pond turtle (Heosemys grandis).</title>
        <authorList>
            <person name="Spergser J."/>
            <person name="Busse H.-J."/>
        </authorList>
    </citation>
    <scope>NUCLEOTIDE SEQUENCE</scope>
    <source>
        <strain evidence="1">27C</strain>
    </source>
</reference>
<organism evidence="1 2">
    <name type="scientific">Ottowia testudinis</name>
    <dbReference type="NCBI Taxonomy" id="2816950"/>
    <lineage>
        <taxon>Bacteria</taxon>
        <taxon>Pseudomonadati</taxon>
        <taxon>Pseudomonadota</taxon>
        <taxon>Betaproteobacteria</taxon>
        <taxon>Burkholderiales</taxon>
        <taxon>Comamonadaceae</taxon>
        <taxon>Ottowia</taxon>
    </lineage>
</organism>
<dbReference type="RefSeq" id="WP_208009529.1">
    <property type="nucleotide sequence ID" value="NZ_CP071796.1"/>
</dbReference>
<dbReference type="KEGG" id="otd:J1M35_02345"/>
<evidence type="ECO:0000313" key="2">
    <source>
        <dbReference type="Proteomes" id="UP000663903"/>
    </source>
</evidence>
<sequence>MSSTATPDIDPARWQSLWQAVGDAPAVARLPRDHAVLFVRGLFGAWIPRHLAAPLAALRDRGMAARIAATSPRGTLAANAQRIGAELDALIAHCQRVWLLTHSKAGVAALLALAAEPRRWQALAGWASVQMPCHGAPLLDSLFDPAHAAERQGAERWREPVEAALLRALGASGSCSELTRARLPDIVQPALDAVPKQGRAPWLAVATHAQAFTGALDLRHSHFARRFPGEPHDGVFLARDQRWPAANAQLVLPHIDHSQPSVGGLGFDHARFWLTLLALLNSLRP</sequence>
<evidence type="ECO:0000313" key="1">
    <source>
        <dbReference type="EMBL" id="QTD45781.1"/>
    </source>
</evidence>
<dbReference type="EMBL" id="CP071796">
    <property type="protein sequence ID" value="QTD45781.1"/>
    <property type="molecule type" value="Genomic_DNA"/>
</dbReference>
<evidence type="ECO:0008006" key="3">
    <source>
        <dbReference type="Google" id="ProtNLM"/>
    </source>
</evidence>
<gene>
    <name evidence="1" type="ORF">J1M35_02345</name>
</gene>
<keyword evidence="2" id="KW-1185">Reference proteome</keyword>
<proteinExistence type="predicted"/>